<feature type="domain" description="4Fe-4S ferredoxin-type" evidence="4">
    <location>
        <begin position="286"/>
        <end position="314"/>
    </location>
</feature>
<dbReference type="PROSITE" id="PS51379">
    <property type="entry name" value="4FE4S_FER_2"/>
    <property type="match status" value="2"/>
</dbReference>
<evidence type="ECO:0000313" key="6">
    <source>
        <dbReference type="Proteomes" id="UP000176389"/>
    </source>
</evidence>
<gene>
    <name evidence="5" type="ORF">A2Z11_03120</name>
</gene>
<protein>
    <recommendedName>
        <fullName evidence="4">4Fe-4S ferredoxin-type domain-containing protein</fullName>
    </recommendedName>
</protein>
<keyword evidence="2" id="KW-0408">Iron</keyword>
<reference evidence="5 6" key="1">
    <citation type="journal article" date="2016" name="Nat. Commun.">
        <title>Thousands of microbial genomes shed light on interconnected biogeochemical processes in an aquifer system.</title>
        <authorList>
            <person name="Anantharaman K."/>
            <person name="Brown C.T."/>
            <person name="Hug L.A."/>
            <person name="Sharon I."/>
            <person name="Castelle C.J."/>
            <person name="Probst A.J."/>
            <person name="Thomas B.C."/>
            <person name="Singh A."/>
            <person name="Wilkins M.J."/>
            <person name="Karaoz U."/>
            <person name="Brodie E.L."/>
            <person name="Williams K.H."/>
            <person name="Hubbard S.S."/>
            <person name="Banfield J.F."/>
        </authorList>
    </citation>
    <scope>NUCLEOTIDE SEQUENCE [LARGE SCALE GENOMIC DNA]</scope>
</reference>
<dbReference type="GO" id="GO:0051536">
    <property type="term" value="F:iron-sulfur cluster binding"/>
    <property type="evidence" value="ECO:0007669"/>
    <property type="project" value="UniProtKB-KW"/>
</dbReference>
<dbReference type="STRING" id="1802596.A2Z11_03120"/>
<dbReference type="PROSITE" id="PS00198">
    <property type="entry name" value="4FE4S_FER_1"/>
    <property type="match status" value="2"/>
</dbReference>
<evidence type="ECO:0000259" key="4">
    <source>
        <dbReference type="PROSITE" id="PS51379"/>
    </source>
</evidence>
<dbReference type="PANTHER" id="PTHR40447:SF1">
    <property type="entry name" value="ANAEROBIC SULFITE REDUCTASE SUBUNIT A"/>
    <property type="match status" value="1"/>
</dbReference>
<comment type="caution">
    <text evidence="5">The sequence shown here is derived from an EMBL/GenBank/DDBJ whole genome shotgun (WGS) entry which is preliminary data.</text>
</comment>
<name>A0A1G1WF63_9BACT</name>
<evidence type="ECO:0000313" key="5">
    <source>
        <dbReference type="EMBL" id="OGY26335.1"/>
    </source>
</evidence>
<feature type="domain" description="4Fe-4S ferredoxin-type" evidence="4">
    <location>
        <begin position="204"/>
        <end position="236"/>
    </location>
</feature>
<evidence type="ECO:0000256" key="1">
    <source>
        <dbReference type="ARBA" id="ARBA00022723"/>
    </source>
</evidence>
<dbReference type="PANTHER" id="PTHR40447">
    <property type="entry name" value="ANAEROBIC SULFITE REDUCTASE SUBUNIT A"/>
    <property type="match status" value="1"/>
</dbReference>
<dbReference type="EMBL" id="MHCS01000024">
    <property type="protein sequence ID" value="OGY26335.1"/>
    <property type="molecule type" value="Genomic_DNA"/>
</dbReference>
<dbReference type="Proteomes" id="UP000176389">
    <property type="component" value="Unassembled WGS sequence"/>
</dbReference>
<dbReference type="GO" id="GO:0046872">
    <property type="term" value="F:metal ion binding"/>
    <property type="evidence" value="ECO:0007669"/>
    <property type="project" value="UniProtKB-KW"/>
</dbReference>
<dbReference type="InterPro" id="IPR017896">
    <property type="entry name" value="4Fe4S_Fe-S-bd"/>
</dbReference>
<accession>A0A1G1WF63</accession>
<organism evidence="5 6">
    <name type="scientific">Candidatus Woykebacteria bacterium RBG_16_43_9</name>
    <dbReference type="NCBI Taxonomy" id="1802596"/>
    <lineage>
        <taxon>Bacteria</taxon>
        <taxon>Candidatus Woykeibacteriota</taxon>
    </lineage>
</organism>
<proteinExistence type="predicted"/>
<dbReference type="AlphaFoldDB" id="A0A1G1WF63"/>
<evidence type="ECO:0000256" key="2">
    <source>
        <dbReference type="ARBA" id="ARBA00023004"/>
    </source>
</evidence>
<sequence length="331" mass="37685">MLKVISQNDIPNLVNHLKKSNDVFAPVSKNNETVFDKVDDPAKIALNYETTMLPPKIYFLPPEEELFRVTNQRVREIKIKRRFVVFGLNLKDLAAIVYLDQIMGKDPADLFYQRRRELSTLIAISEGQTGVPAGGDLILEKIPRDSFRAIALTEKGREIAGLDLFKEASVDEEAKPQKPLSKLEKMLLDSELIAQAVEWSRENYSKIWDDLGKLCLGCGICTYVCPLCYCTSSEDKTSFDQSICSRCRVWDACTLSSFAQVGGGHNFRPTQKNRYYNWFYHKFVRGYKEFGQAQCVACGRCQKYCPAGINIETVLEEVINAFQKACPIRKF</sequence>
<evidence type="ECO:0000256" key="3">
    <source>
        <dbReference type="ARBA" id="ARBA00023014"/>
    </source>
</evidence>
<dbReference type="Pfam" id="PF17179">
    <property type="entry name" value="Fer4_22"/>
    <property type="match status" value="1"/>
</dbReference>
<keyword evidence="1" id="KW-0479">Metal-binding</keyword>
<dbReference type="SUPFAM" id="SSF46548">
    <property type="entry name" value="alpha-helical ferredoxin"/>
    <property type="match status" value="1"/>
</dbReference>
<dbReference type="InterPro" id="IPR017900">
    <property type="entry name" value="4Fe4S_Fe_S_CS"/>
</dbReference>
<keyword evidence="3" id="KW-0411">Iron-sulfur</keyword>